<dbReference type="InterPro" id="IPR036179">
    <property type="entry name" value="Ig-like_dom_sf"/>
</dbReference>
<protein>
    <recommendedName>
        <fullName evidence="1">Ig-like domain-containing protein</fullName>
    </recommendedName>
</protein>
<dbReference type="OrthoDB" id="6144757at2759"/>
<dbReference type="PANTHER" id="PTHR45889">
    <property type="entry name" value="IG-LIKE DOMAIN-CONTAINING PROTEIN"/>
    <property type="match status" value="1"/>
</dbReference>
<gene>
    <name evidence="2" type="ORF">MCOR_41643</name>
</gene>
<evidence type="ECO:0000313" key="3">
    <source>
        <dbReference type="Proteomes" id="UP000507470"/>
    </source>
</evidence>
<dbReference type="PROSITE" id="PS50835">
    <property type="entry name" value="IG_LIKE"/>
    <property type="match status" value="1"/>
</dbReference>
<accession>A0A6J8DL60</accession>
<organism evidence="2 3">
    <name type="scientific">Mytilus coruscus</name>
    <name type="common">Sea mussel</name>
    <dbReference type="NCBI Taxonomy" id="42192"/>
    <lineage>
        <taxon>Eukaryota</taxon>
        <taxon>Metazoa</taxon>
        <taxon>Spiralia</taxon>
        <taxon>Lophotrochozoa</taxon>
        <taxon>Mollusca</taxon>
        <taxon>Bivalvia</taxon>
        <taxon>Autobranchia</taxon>
        <taxon>Pteriomorphia</taxon>
        <taxon>Mytilida</taxon>
        <taxon>Mytiloidea</taxon>
        <taxon>Mytilidae</taxon>
        <taxon>Mytilinae</taxon>
        <taxon>Mytilus</taxon>
    </lineage>
</organism>
<dbReference type="InterPro" id="IPR013783">
    <property type="entry name" value="Ig-like_fold"/>
</dbReference>
<evidence type="ECO:0000313" key="2">
    <source>
        <dbReference type="EMBL" id="CAC5408231.1"/>
    </source>
</evidence>
<dbReference type="AlphaFoldDB" id="A0A6J8DL60"/>
<dbReference type="InterPro" id="IPR007110">
    <property type="entry name" value="Ig-like_dom"/>
</dbReference>
<reference evidence="2 3" key="1">
    <citation type="submission" date="2020-06" db="EMBL/GenBank/DDBJ databases">
        <authorList>
            <person name="Li R."/>
            <person name="Bekaert M."/>
        </authorList>
    </citation>
    <scope>NUCLEOTIDE SEQUENCE [LARGE SCALE GENOMIC DNA]</scope>
    <source>
        <strain evidence="3">wild</strain>
    </source>
</reference>
<dbReference type="PANTHER" id="PTHR45889:SF8">
    <property type="entry name" value="IG-LIKE DOMAIN-CONTAINING PROTEIN"/>
    <property type="match status" value="1"/>
</dbReference>
<proteinExistence type="predicted"/>
<dbReference type="EMBL" id="CACVKT020007518">
    <property type="protein sequence ID" value="CAC5408231.1"/>
    <property type="molecule type" value="Genomic_DNA"/>
</dbReference>
<name>A0A6J8DL60_MYTCO</name>
<dbReference type="Gene3D" id="2.60.40.10">
    <property type="entry name" value="Immunoglobulins"/>
    <property type="match status" value="3"/>
</dbReference>
<evidence type="ECO:0000259" key="1">
    <source>
        <dbReference type="PROSITE" id="PS50835"/>
    </source>
</evidence>
<sequence>MTNISEILGTDGVKLRCSYTTDPNDRVSGANFLAENDTTDNFVYIAESTVFSSQPELLDYGVYLFGSANITKLSDSPSEVVLTFNNLKCKHERNYKCRLGIHNTLPTDSTPMQLFVQVPPSKPENVVLIRTPVDVSTTTAKASDCTSTSSDNEKVTSGIMEGDNITVKCSGNVEEIPGNCSYYRTSYLTFQVTAEDNQAVIRCVVVSPLAKQDMFIDPEQLEVKYNVRIPTVTKHPDKQEYIVHVGVDISITLTCITDGNPKPVFHWYKGNPGRMITLALKKTSLLRI</sequence>
<feature type="domain" description="Ig-like" evidence="1">
    <location>
        <begin position="230"/>
        <end position="288"/>
    </location>
</feature>
<dbReference type="Proteomes" id="UP000507470">
    <property type="component" value="Unassembled WGS sequence"/>
</dbReference>
<keyword evidence="3" id="KW-1185">Reference proteome</keyword>
<dbReference type="SUPFAM" id="SSF48726">
    <property type="entry name" value="Immunoglobulin"/>
    <property type="match status" value="2"/>
</dbReference>